<feature type="domain" description="FlgD/Vpr Ig-like" evidence="7">
    <location>
        <begin position="161"/>
        <end position="228"/>
    </location>
</feature>
<evidence type="ECO:0000256" key="3">
    <source>
        <dbReference type="ARBA" id="ARBA00022795"/>
    </source>
</evidence>
<keyword evidence="3 5" id="KW-1005">Bacterial flagellum biogenesis</keyword>
<dbReference type="InterPro" id="IPR005648">
    <property type="entry name" value="FlgD"/>
</dbReference>
<dbReference type="Gene3D" id="2.30.30.910">
    <property type="match status" value="1"/>
</dbReference>
<keyword evidence="8" id="KW-0969">Cilium</keyword>
<name>A0ABV4TY54_9GAMM</name>
<sequence length="281" mass="29528">MDTFFGNAAGSAALQQAKGGGSSGAAALQQAKGGGSSGAAALQQAKGGGSSEAAALRQATSRAPSGESSQKSSSGSGYDPEEQRQLFLKMLVTQMENQNPLDPMKNKEMLSQMAQFSGVEQQIKTNDLLGKLAGQQQSRNMDAVGLLGKTAWVEGQPARSTGEGQSHKFQFSLDSNGSRVAKVKNDAGKVVRTIDLGSLDSGMQQAEWDGKTDDGKPAPPGTYDIQVMRADVKEPKPQPVQIQSTVQEVRYGEDGTQVGIGDGRFVAFDKVAAVTNEKREE</sequence>
<evidence type="ECO:0000256" key="5">
    <source>
        <dbReference type="RuleBase" id="RU362076"/>
    </source>
</evidence>
<comment type="caution">
    <text evidence="8">The sequence shown here is derived from an EMBL/GenBank/DDBJ whole genome shotgun (WGS) entry which is preliminary data.</text>
</comment>
<evidence type="ECO:0000259" key="7">
    <source>
        <dbReference type="Pfam" id="PF13860"/>
    </source>
</evidence>
<protein>
    <recommendedName>
        <fullName evidence="2 5">Basal-body rod modification protein FlgD</fullName>
    </recommendedName>
</protein>
<dbReference type="Pfam" id="PF03963">
    <property type="entry name" value="FlgD"/>
    <property type="match status" value="1"/>
</dbReference>
<keyword evidence="8" id="KW-0282">Flagellum</keyword>
<keyword evidence="8" id="KW-0966">Cell projection</keyword>
<evidence type="ECO:0000256" key="1">
    <source>
        <dbReference type="ARBA" id="ARBA00010577"/>
    </source>
</evidence>
<feature type="compositionally biased region" description="Low complexity" evidence="6">
    <location>
        <begin position="65"/>
        <end position="77"/>
    </location>
</feature>
<evidence type="ECO:0000256" key="4">
    <source>
        <dbReference type="ARBA" id="ARBA00024746"/>
    </source>
</evidence>
<evidence type="ECO:0000313" key="9">
    <source>
        <dbReference type="Proteomes" id="UP001575181"/>
    </source>
</evidence>
<reference evidence="8 9" key="1">
    <citation type="submission" date="2024-08" db="EMBL/GenBank/DDBJ databases">
        <title>Whole-genome sequencing of halo(alkali)philic microorganisms from hypersaline lakes.</title>
        <authorList>
            <person name="Sorokin D.Y."/>
            <person name="Merkel A.Y."/>
            <person name="Messina E."/>
            <person name="Yakimov M."/>
        </authorList>
    </citation>
    <scope>NUCLEOTIDE SEQUENCE [LARGE SCALE GENOMIC DNA]</scope>
    <source>
        <strain evidence="8 9">Cl-TMA</strain>
    </source>
</reference>
<dbReference type="InterPro" id="IPR025965">
    <property type="entry name" value="FlgD/Vpr_Ig-like"/>
</dbReference>
<evidence type="ECO:0000256" key="6">
    <source>
        <dbReference type="SAM" id="MobiDB-lite"/>
    </source>
</evidence>
<evidence type="ECO:0000313" key="8">
    <source>
        <dbReference type="EMBL" id="MFA9461505.1"/>
    </source>
</evidence>
<keyword evidence="9" id="KW-1185">Reference proteome</keyword>
<dbReference type="RefSeq" id="WP_373656292.1">
    <property type="nucleotide sequence ID" value="NZ_JBGUAW010000007.1"/>
</dbReference>
<organism evidence="8 9">
    <name type="scientific">Thiohalorhabdus methylotrophus</name>
    <dbReference type="NCBI Taxonomy" id="3242694"/>
    <lineage>
        <taxon>Bacteria</taxon>
        <taxon>Pseudomonadati</taxon>
        <taxon>Pseudomonadota</taxon>
        <taxon>Gammaproteobacteria</taxon>
        <taxon>Thiohalorhabdales</taxon>
        <taxon>Thiohalorhabdaceae</taxon>
        <taxon>Thiohalorhabdus</taxon>
    </lineage>
</organism>
<gene>
    <name evidence="8" type="ORF">ACERLL_11775</name>
</gene>
<comment type="similarity">
    <text evidence="1 5">Belongs to the FlgD family.</text>
</comment>
<dbReference type="EMBL" id="JBGUAW010000007">
    <property type="protein sequence ID" value="MFA9461505.1"/>
    <property type="molecule type" value="Genomic_DNA"/>
</dbReference>
<dbReference type="Proteomes" id="UP001575181">
    <property type="component" value="Unassembled WGS sequence"/>
</dbReference>
<comment type="function">
    <text evidence="4 5">Required for flagellar hook formation. May act as a scaffolding protein.</text>
</comment>
<accession>A0ABV4TY54</accession>
<proteinExistence type="inferred from homology"/>
<evidence type="ECO:0000256" key="2">
    <source>
        <dbReference type="ARBA" id="ARBA00016013"/>
    </source>
</evidence>
<dbReference type="Pfam" id="PF13860">
    <property type="entry name" value="FlgD_ig"/>
    <property type="match status" value="1"/>
</dbReference>
<dbReference type="Gene3D" id="2.60.40.4070">
    <property type="match status" value="1"/>
</dbReference>
<feature type="region of interest" description="Disordered" evidence="6">
    <location>
        <begin position="1"/>
        <end position="85"/>
    </location>
</feature>
<feature type="compositionally biased region" description="Low complexity" evidence="6">
    <location>
        <begin position="8"/>
        <end position="17"/>
    </location>
</feature>